<dbReference type="RefSeq" id="WP_386052900.1">
    <property type="nucleotide sequence ID" value="NZ_JBHTKH010000007.1"/>
</dbReference>
<keyword evidence="2" id="KW-0238">DNA-binding</keyword>
<evidence type="ECO:0000313" key="3">
    <source>
        <dbReference type="Proteomes" id="UP001597046"/>
    </source>
</evidence>
<name>A0ABW3MWT0_9MICO</name>
<keyword evidence="3" id="KW-1185">Reference proteome</keyword>
<dbReference type="Pfam" id="PF04014">
    <property type="entry name" value="MazE_antitoxin"/>
    <property type="match status" value="1"/>
</dbReference>
<comment type="caution">
    <text evidence="2">The sequence shown here is derived from an EMBL/GenBank/DDBJ whole genome shotgun (WGS) entry which is preliminary data.</text>
</comment>
<dbReference type="Proteomes" id="UP001597046">
    <property type="component" value="Unassembled WGS sequence"/>
</dbReference>
<protein>
    <submittedName>
        <fullName evidence="2">AbrB/MazE/SpoVT family DNA-binding domain-containing protein</fullName>
    </submittedName>
</protein>
<accession>A0ABW3MWT0</accession>
<evidence type="ECO:0000259" key="1">
    <source>
        <dbReference type="Pfam" id="PF04014"/>
    </source>
</evidence>
<proteinExistence type="predicted"/>
<dbReference type="GO" id="GO:0003677">
    <property type="term" value="F:DNA binding"/>
    <property type="evidence" value="ECO:0007669"/>
    <property type="project" value="UniProtKB-KW"/>
</dbReference>
<dbReference type="InterPro" id="IPR007159">
    <property type="entry name" value="SpoVT-AbrB_dom"/>
</dbReference>
<sequence length="94" mass="10246">MATIDGPFKVSAKLQLRLPTRFASRMGVSPGDELFWVFDESRPDTVQLVLADTVNRRYSIGEDVEAATAHLDVEVSRAAAASDATDERRTPGVP</sequence>
<feature type="domain" description="SpoVT-AbrB" evidence="1">
    <location>
        <begin position="8"/>
        <end position="40"/>
    </location>
</feature>
<reference evidence="3" key="1">
    <citation type="journal article" date="2019" name="Int. J. Syst. Evol. Microbiol.">
        <title>The Global Catalogue of Microorganisms (GCM) 10K type strain sequencing project: providing services to taxonomists for standard genome sequencing and annotation.</title>
        <authorList>
            <consortium name="The Broad Institute Genomics Platform"/>
            <consortium name="The Broad Institute Genome Sequencing Center for Infectious Disease"/>
            <person name="Wu L."/>
            <person name="Ma J."/>
        </authorList>
    </citation>
    <scope>NUCLEOTIDE SEQUENCE [LARGE SCALE GENOMIC DNA]</scope>
    <source>
        <strain evidence="3">CCUG 57508</strain>
    </source>
</reference>
<evidence type="ECO:0000313" key="2">
    <source>
        <dbReference type="EMBL" id="MFD1054996.1"/>
    </source>
</evidence>
<gene>
    <name evidence="2" type="ORF">ACFQ2V_11825</name>
</gene>
<organism evidence="2 3">
    <name type="scientific">Terrabacter terrigena</name>
    <dbReference type="NCBI Taxonomy" id="574718"/>
    <lineage>
        <taxon>Bacteria</taxon>
        <taxon>Bacillati</taxon>
        <taxon>Actinomycetota</taxon>
        <taxon>Actinomycetes</taxon>
        <taxon>Micrococcales</taxon>
        <taxon>Intrasporangiaceae</taxon>
        <taxon>Terrabacter</taxon>
    </lineage>
</organism>
<dbReference type="EMBL" id="JBHTKH010000007">
    <property type="protein sequence ID" value="MFD1054996.1"/>
    <property type="molecule type" value="Genomic_DNA"/>
</dbReference>